<keyword evidence="2" id="KW-1185">Reference proteome</keyword>
<protein>
    <submittedName>
        <fullName evidence="1">Uncharacterized protein</fullName>
    </submittedName>
</protein>
<dbReference type="Proteomes" id="UP000481153">
    <property type="component" value="Unassembled WGS sequence"/>
</dbReference>
<name>A0A6G0W524_9STRA</name>
<evidence type="ECO:0000313" key="1">
    <source>
        <dbReference type="EMBL" id="KAF0722267.1"/>
    </source>
</evidence>
<reference evidence="1 2" key="1">
    <citation type="submission" date="2019-07" db="EMBL/GenBank/DDBJ databases">
        <title>Genomics analysis of Aphanomyces spp. identifies a new class of oomycete effector associated with host adaptation.</title>
        <authorList>
            <person name="Gaulin E."/>
        </authorList>
    </citation>
    <scope>NUCLEOTIDE SEQUENCE [LARGE SCALE GENOMIC DNA]</scope>
    <source>
        <strain evidence="1 2">ATCC 201684</strain>
    </source>
</reference>
<dbReference type="AlphaFoldDB" id="A0A6G0W524"/>
<proteinExistence type="predicted"/>
<sequence>MDGTVSTFAKFVTFEETAPVDREICAVFASGVTTAYRERARRNPETDRHIYPCLNFLIETRHFVKLVSLLV</sequence>
<evidence type="ECO:0000313" key="2">
    <source>
        <dbReference type="Proteomes" id="UP000481153"/>
    </source>
</evidence>
<dbReference type="EMBL" id="VJMJ01000340">
    <property type="protein sequence ID" value="KAF0722267.1"/>
    <property type="molecule type" value="Genomic_DNA"/>
</dbReference>
<gene>
    <name evidence="1" type="ORF">Ae201684_018559</name>
</gene>
<organism evidence="1 2">
    <name type="scientific">Aphanomyces euteiches</name>
    <dbReference type="NCBI Taxonomy" id="100861"/>
    <lineage>
        <taxon>Eukaryota</taxon>
        <taxon>Sar</taxon>
        <taxon>Stramenopiles</taxon>
        <taxon>Oomycota</taxon>
        <taxon>Saprolegniomycetes</taxon>
        <taxon>Saprolegniales</taxon>
        <taxon>Verrucalvaceae</taxon>
        <taxon>Aphanomyces</taxon>
    </lineage>
</organism>
<comment type="caution">
    <text evidence="1">The sequence shown here is derived from an EMBL/GenBank/DDBJ whole genome shotgun (WGS) entry which is preliminary data.</text>
</comment>
<accession>A0A6G0W524</accession>